<evidence type="ECO:0000256" key="10">
    <source>
        <dbReference type="ARBA" id="ARBA00023112"/>
    </source>
</evidence>
<keyword evidence="17" id="KW-1185">Reference proteome</keyword>
<keyword evidence="7 14" id="KW-0812">Transmembrane</keyword>
<comment type="subcellular location">
    <subcellularLocation>
        <location evidence="2">Cell membrane</location>
        <topology evidence="2">Multi-pass membrane protein</topology>
    </subcellularLocation>
</comment>
<evidence type="ECO:0000256" key="9">
    <source>
        <dbReference type="ARBA" id="ARBA00023065"/>
    </source>
</evidence>
<dbReference type="InterPro" id="IPR011541">
    <property type="entry name" value="Ni/Co_transpt_high_affinity"/>
</dbReference>
<evidence type="ECO:0008006" key="18">
    <source>
        <dbReference type="Google" id="ProtNLM"/>
    </source>
</evidence>
<keyword evidence="5" id="KW-1003">Cell membrane</keyword>
<proteinExistence type="predicted"/>
<dbReference type="PROSITE" id="PS00018">
    <property type="entry name" value="EF_HAND_1"/>
    <property type="match status" value="1"/>
</dbReference>
<dbReference type="PANTHER" id="PTHR40659:SF1">
    <property type="entry name" value="NICKEL_COBALT EFFLUX SYSTEM RCNA"/>
    <property type="match status" value="1"/>
</dbReference>
<dbReference type="PANTHER" id="PTHR40659">
    <property type="entry name" value="NICKEL/COBALT EFFLUX SYSTEM RCNA"/>
    <property type="match status" value="1"/>
</dbReference>
<keyword evidence="6" id="KW-0533">Nickel</keyword>
<name>A0A918M610_9ACTN</name>
<evidence type="ECO:0000256" key="8">
    <source>
        <dbReference type="ARBA" id="ARBA00022989"/>
    </source>
</evidence>
<feature type="transmembrane region" description="Helical" evidence="14">
    <location>
        <begin position="499"/>
        <end position="521"/>
    </location>
</feature>
<protein>
    <recommendedName>
        <fullName evidence="18">Nickel transporter</fullName>
    </recommendedName>
</protein>
<dbReference type="RefSeq" id="WP_189552264.1">
    <property type="nucleotide sequence ID" value="NZ_BMTP01000010.1"/>
</dbReference>
<feature type="region of interest" description="Disordered" evidence="13">
    <location>
        <begin position="354"/>
        <end position="419"/>
    </location>
</feature>
<feature type="transmembrane region" description="Helical" evidence="14">
    <location>
        <begin position="424"/>
        <end position="447"/>
    </location>
</feature>
<accession>A0A918M610</accession>
<feature type="transmembrane region" description="Helical" evidence="14">
    <location>
        <begin position="293"/>
        <end position="319"/>
    </location>
</feature>
<organism evidence="16 17">
    <name type="scientific">Streptomyces lavendofoliae</name>
    <dbReference type="NCBI Taxonomy" id="67314"/>
    <lineage>
        <taxon>Bacteria</taxon>
        <taxon>Bacillati</taxon>
        <taxon>Actinomycetota</taxon>
        <taxon>Actinomycetes</taxon>
        <taxon>Kitasatosporales</taxon>
        <taxon>Streptomycetaceae</taxon>
        <taxon>Streptomyces</taxon>
    </lineage>
</organism>
<feature type="transmembrane region" description="Helical" evidence="14">
    <location>
        <begin position="325"/>
        <end position="345"/>
    </location>
</feature>
<evidence type="ECO:0000256" key="7">
    <source>
        <dbReference type="ARBA" id="ARBA00022692"/>
    </source>
</evidence>
<evidence type="ECO:0000256" key="5">
    <source>
        <dbReference type="ARBA" id="ARBA00022475"/>
    </source>
</evidence>
<dbReference type="GO" id="GO:0015099">
    <property type="term" value="F:nickel cation transmembrane transporter activity"/>
    <property type="evidence" value="ECO:0007669"/>
    <property type="project" value="InterPro"/>
</dbReference>
<dbReference type="GO" id="GO:0006824">
    <property type="term" value="P:cobalt ion transport"/>
    <property type="evidence" value="ECO:0007669"/>
    <property type="project" value="UniProtKB-KW"/>
</dbReference>
<dbReference type="GO" id="GO:0046583">
    <property type="term" value="F:monoatomic cation efflux transmembrane transporter activity"/>
    <property type="evidence" value="ECO:0007669"/>
    <property type="project" value="TreeGrafter"/>
</dbReference>
<keyword evidence="3" id="KW-0171">Cobalt transport</keyword>
<reference evidence="16" key="1">
    <citation type="journal article" date="2014" name="Int. J. Syst. Evol. Microbiol.">
        <title>Complete genome sequence of Corynebacterium casei LMG S-19264T (=DSM 44701T), isolated from a smear-ripened cheese.</title>
        <authorList>
            <consortium name="US DOE Joint Genome Institute (JGI-PGF)"/>
            <person name="Walter F."/>
            <person name="Albersmeier A."/>
            <person name="Kalinowski J."/>
            <person name="Ruckert C."/>
        </authorList>
    </citation>
    <scope>NUCLEOTIDE SEQUENCE</scope>
    <source>
        <strain evidence="16">JCM 4391</strain>
    </source>
</reference>
<gene>
    <name evidence="16" type="ORF">GCM10010274_40260</name>
</gene>
<reference evidence="16" key="2">
    <citation type="submission" date="2020-09" db="EMBL/GenBank/DDBJ databases">
        <authorList>
            <person name="Sun Q."/>
            <person name="Ohkuma M."/>
        </authorList>
    </citation>
    <scope>NUCLEOTIDE SEQUENCE</scope>
    <source>
        <strain evidence="16">JCM 4391</strain>
    </source>
</reference>
<comment type="caution">
    <text evidence="16">The sequence shown here is derived from an EMBL/GenBank/DDBJ whole genome shotgun (WGS) entry which is preliminary data.</text>
</comment>
<evidence type="ECO:0000256" key="4">
    <source>
        <dbReference type="ARBA" id="ARBA00022448"/>
    </source>
</evidence>
<keyword evidence="15" id="KW-0732">Signal</keyword>
<evidence type="ECO:0000313" key="17">
    <source>
        <dbReference type="Proteomes" id="UP000636661"/>
    </source>
</evidence>
<feature type="compositionally biased region" description="Basic residues" evidence="13">
    <location>
        <begin position="365"/>
        <end position="383"/>
    </location>
</feature>
<keyword evidence="10" id="KW-0921">Nickel transport</keyword>
<evidence type="ECO:0000256" key="15">
    <source>
        <dbReference type="SAM" id="SignalP"/>
    </source>
</evidence>
<evidence type="ECO:0000256" key="6">
    <source>
        <dbReference type="ARBA" id="ARBA00022596"/>
    </source>
</evidence>
<evidence type="ECO:0000313" key="16">
    <source>
        <dbReference type="EMBL" id="GGU47721.1"/>
    </source>
</evidence>
<dbReference type="InterPro" id="IPR018247">
    <property type="entry name" value="EF_Hand_1_Ca_BS"/>
</dbReference>
<dbReference type="GO" id="GO:0032025">
    <property type="term" value="P:response to cobalt ion"/>
    <property type="evidence" value="ECO:0007669"/>
    <property type="project" value="TreeGrafter"/>
</dbReference>
<feature type="transmembrane region" description="Helical" evidence="14">
    <location>
        <begin position="250"/>
        <end position="272"/>
    </location>
</feature>
<dbReference type="InterPro" id="IPR051224">
    <property type="entry name" value="NiCoT_RcnA"/>
</dbReference>
<dbReference type="GO" id="GO:0010045">
    <property type="term" value="P:response to nickel cation"/>
    <property type="evidence" value="ECO:0007669"/>
    <property type="project" value="TreeGrafter"/>
</dbReference>
<evidence type="ECO:0000256" key="3">
    <source>
        <dbReference type="ARBA" id="ARBA00022426"/>
    </source>
</evidence>
<feature type="signal peptide" evidence="15">
    <location>
        <begin position="1"/>
        <end position="29"/>
    </location>
</feature>
<dbReference type="AlphaFoldDB" id="A0A918M610"/>
<dbReference type="GO" id="GO:0005886">
    <property type="term" value="C:plasma membrane"/>
    <property type="evidence" value="ECO:0007669"/>
    <property type="project" value="UniProtKB-SubCell"/>
</dbReference>
<evidence type="ECO:0000256" key="14">
    <source>
        <dbReference type="SAM" id="Phobius"/>
    </source>
</evidence>
<evidence type="ECO:0000256" key="11">
    <source>
        <dbReference type="ARBA" id="ARBA00023136"/>
    </source>
</evidence>
<comment type="function">
    <text evidence="1">Efflux system for nickel and cobalt.</text>
</comment>
<sequence length="529" mass="54025">MTRRTAARVLVTPLAGVALALLPGQAAQAHPLGNFTVSQYDGLLVAPGRLTVDHVEDLAEIPAAREREGVDADGDDRLAPDELAAWARARCDTAAKGARLVVGGTAPPLTAGSARAEVRPGQAGLETLRVTCALTAALPRGEDDRLRYAPAAVAAGPGWREITARGDRMTLAGADVPRDSVSRRLTSYPDDALSSPPDARSAAFAVRSGGVAAAGPDETAGPPVPGVLPRGADRWARALTGLVARHEPTAGFALLALGASVLLGAMHALAPGHGKTMMAAAAAAGGRRSVRDMLALGASVTVTHTLGVFVLGALITAGSAAAPTVVSWLGVVSGALVAVAGGLLLRRAWRRRPHAPGHGPDHHHDHAHPHGHGHAHTPGHAHPHGHDHVHDHGHPHHDHHHDHDHGARPHSHSHTPPAPGLRGVILMGLAGGLVPSPSAVVVLIGAAALGQAWFGLLLVLAYGAGVALTLAMAGLAAVRLKETARRRLTRRPRGRVVALANRMAPLGTATVVLALGCGLVLRGAATALA</sequence>
<keyword evidence="4" id="KW-0813">Transport</keyword>
<feature type="transmembrane region" description="Helical" evidence="14">
    <location>
        <begin position="453"/>
        <end position="478"/>
    </location>
</feature>
<keyword evidence="9" id="KW-0406">Ion transport</keyword>
<evidence type="ECO:0000256" key="12">
    <source>
        <dbReference type="ARBA" id="ARBA00023285"/>
    </source>
</evidence>
<keyword evidence="8 14" id="KW-1133">Transmembrane helix</keyword>
<dbReference type="Proteomes" id="UP000636661">
    <property type="component" value="Unassembled WGS sequence"/>
</dbReference>
<evidence type="ECO:0000256" key="13">
    <source>
        <dbReference type="SAM" id="MobiDB-lite"/>
    </source>
</evidence>
<dbReference type="EMBL" id="BMTP01000010">
    <property type="protein sequence ID" value="GGU47721.1"/>
    <property type="molecule type" value="Genomic_DNA"/>
</dbReference>
<keyword evidence="12" id="KW-0170">Cobalt</keyword>
<evidence type="ECO:0000256" key="1">
    <source>
        <dbReference type="ARBA" id="ARBA00002510"/>
    </source>
</evidence>
<evidence type="ECO:0000256" key="2">
    <source>
        <dbReference type="ARBA" id="ARBA00004651"/>
    </source>
</evidence>
<dbReference type="Pfam" id="PF03824">
    <property type="entry name" value="NicO"/>
    <property type="match status" value="1"/>
</dbReference>
<keyword evidence="11 14" id="KW-0472">Membrane</keyword>
<feature type="chain" id="PRO_5037801197" description="Nickel transporter" evidence="15">
    <location>
        <begin position="30"/>
        <end position="529"/>
    </location>
</feature>